<name>A0A9W9XX12_9EURO</name>
<reference evidence="1" key="2">
    <citation type="journal article" date="2023" name="IMA Fungus">
        <title>Comparative genomic study of the Penicillium genus elucidates a diverse pangenome and 15 lateral gene transfer events.</title>
        <authorList>
            <person name="Petersen C."/>
            <person name="Sorensen T."/>
            <person name="Nielsen M.R."/>
            <person name="Sondergaard T.E."/>
            <person name="Sorensen J.L."/>
            <person name="Fitzpatrick D.A."/>
            <person name="Frisvad J.C."/>
            <person name="Nielsen K.L."/>
        </authorList>
    </citation>
    <scope>NUCLEOTIDE SEQUENCE</scope>
    <source>
        <strain evidence="1">IBT 29495</strain>
    </source>
</reference>
<organism evidence="1 2">
    <name type="scientific">Penicillium fimorum</name>
    <dbReference type="NCBI Taxonomy" id="1882269"/>
    <lineage>
        <taxon>Eukaryota</taxon>
        <taxon>Fungi</taxon>
        <taxon>Dikarya</taxon>
        <taxon>Ascomycota</taxon>
        <taxon>Pezizomycotina</taxon>
        <taxon>Eurotiomycetes</taxon>
        <taxon>Eurotiomycetidae</taxon>
        <taxon>Eurotiales</taxon>
        <taxon>Aspergillaceae</taxon>
        <taxon>Penicillium</taxon>
    </lineage>
</organism>
<reference evidence="1" key="1">
    <citation type="submission" date="2022-12" db="EMBL/GenBank/DDBJ databases">
        <authorList>
            <person name="Petersen C."/>
        </authorList>
    </citation>
    <scope>NUCLEOTIDE SEQUENCE</scope>
    <source>
        <strain evidence="1">IBT 29495</strain>
    </source>
</reference>
<dbReference type="AlphaFoldDB" id="A0A9W9XX12"/>
<gene>
    <name evidence="1" type="ORF">N7463_007844</name>
</gene>
<evidence type="ECO:0000313" key="1">
    <source>
        <dbReference type="EMBL" id="KAJ5504970.1"/>
    </source>
</evidence>
<dbReference type="EMBL" id="JAPWDS010000003">
    <property type="protein sequence ID" value="KAJ5504970.1"/>
    <property type="molecule type" value="Genomic_DNA"/>
</dbReference>
<evidence type="ECO:0000313" key="2">
    <source>
        <dbReference type="Proteomes" id="UP001149954"/>
    </source>
</evidence>
<sequence length="70" mass="8373">MFLLRRLELPNQTDIVLKDVSPSTWGTIHCEFDLMPERQILDFLVQYFVYGLNWMKQVIHVPSFLANYQL</sequence>
<dbReference type="Proteomes" id="UP001149954">
    <property type="component" value="Unassembled WGS sequence"/>
</dbReference>
<accession>A0A9W9XX12</accession>
<comment type="caution">
    <text evidence="1">The sequence shown here is derived from an EMBL/GenBank/DDBJ whole genome shotgun (WGS) entry which is preliminary data.</text>
</comment>
<keyword evidence="2" id="KW-1185">Reference proteome</keyword>
<protein>
    <submittedName>
        <fullName evidence="1">Uncharacterized protein</fullName>
    </submittedName>
</protein>
<proteinExistence type="predicted"/>
<dbReference type="OrthoDB" id="5344325at2759"/>